<dbReference type="PANTHER" id="PTHR48207">
    <property type="entry name" value="SUCCINATE--HYDROXYMETHYLGLUTARATE COA-TRANSFERASE"/>
    <property type="match status" value="1"/>
</dbReference>
<dbReference type="GO" id="GO:0016740">
    <property type="term" value="F:transferase activity"/>
    <property type="evidence" value="ECO:0007669"/>
    <property type="project" value="UniProtKB-KW"/>
</dbReference>
<keyword evidence="1 3" id="KW-0808">Transferase</keyword>
<gene>
    <name evidence="3" type="ORF">GCM10007935_12150</name>
</gene>
<evidence type="ECO:0000256" key="1">
    <source>
        <dbReference type="ARBA" id="ARBA00022679"/>
    </source>
</evidence>
<feature type="region of interest" description="Disordered" evidence="2">
    <location>
        <begin position="1"/>
        <end position="32"/>
    </location>
</feature>
<accession>A0ABQ6C1P0</accession>
<dbReference type="InterPro" id="IPR023606">
    <property type="entry name" value="CoA-Trfase_III_dom_1_sf"/>
</dbReference>
<dbReference type="Pfam" id="PF02515">
    <property type="entry name" value="CoA_transf_3"/>
    <property type="match status" value="1"/>
</dbReference>
<dbReference type="InterPro" id="IPR050483">
    <property type="entry name" value="CoA-transferase_III_domain"/>
</dbReference>
<proteinExistence type="predicted"/>
<evidence type="ECO:0000313" key="4">
    <source>
        <dbReference type="Proteomes" id="UP001156903"/>
    </source>
</evidence>
<dbReference type="PANTHER" id="PTHR48207:SF4">
    <property type="entry name" value="BLL6097 PROTEIN"/>
    <property type="match status" value="1"/>
</dbReference>
<reference evidence="4" key="1">
    <citation type="journal article" date="2019" name="Int. J. Syst. Evol. Microbiol.">
        <title>The Global Catalogue of Microorganisms (GCM) 10K type strain sequencing project: providing services to taxonomists for standard genome sequencing and annotation.</title>
        <authorList>
            <consortium name="The Broad Institute Genomics Platform"/>
            <consortium name="The Broad Institute Genome Sequencing Center for Infectious Disease"/>
            <person name="Wu L."/>
            <person name="Ma J."/>
        </authorList>
    </citation>
    <scope>NUCLEOTIDE SEQUENCE [LARGE SCALE GENOMIC DNA]</scope>
    <source>
        <strain evidence="4">NBRC 109341</strain>
    </source>
</reference>
<dbReference type="InterPro" id="IPR044855">
    <property type="entry name" value="CoA-Trfase_III_dom3_sf"/>
</dbReference>
<evidence type="ECO:0000256" key="2">
    <source>
        <dbReference type="SAM" id="MobiDB-lite"/>
    </source>
</evidence>
<evidence type="ECO:0000313" key="3">
    <source>
        <dbReference type="EMBL" id="GLS13785.1"/>
    </source>
</evidence>
<dbReference type="Proteomes" id="UP001156903">
    <property type="component" value="Unassembled WGS sequence"/>
</dbReference>
<name>A0ABQ6C1P0_9BURK</name>
<keyword evidence="4" id="KW-1185">Reference proteome</keyword>
<comment type="caution">
    <text evidence="3">The sequence shown here is derived from an EMBL/GenBank/DDBJ whole genome shotgun (WGS) entry which is preliminary data.</text>
</comment>
<sequence length="438" mass="47379">MTASFGNHPAQPTMNPGIEADLPPHQPRPANRPKALEGVRIVDFTHFIAGPFATMILGDMGADVIKIEAPGKGDDFRQYPPVAPALEAGAPFVWSNRNKRSIALDLKSEAGLRIARELVASADIVVENFSTGVMDRFGLDYEACRRLNPRLIYCSVSAYGRTGAFKDRLGFDPVAQAESGFVSMNGYADREGVRALSPVMDISTAMMAANAILGALYARTHTGEGQAIEVALFDTAVLMTGYATLQHLFSGAEPQRHGNTSPDTCPSGVFRAQDRSFYINCGNNKIFQRLMAQVVGQPEVAADPRFASGKGRTACRDELFERLQAAFEQQPWVYWQQRMRSAGVPCGEVRTVGEAIRSPEARERELVTRIPHPDQGWLPNVASPIRYSGTPLADPQAAPRVGQHTHEVLAALLGRSADDIEALAAEGAFGPQHPVAAA</sequence>
<organism evidence="3 4">
    <name type="scientific">Hydrogenophaga electricum</name>
    <dbReference type="NCBI Taxonomy" id="1230953"/>
    <lineage>
        <taxon>Bacteria</taxon>
        <taxon>Pseudomonadati</taxon>
        <taxon>Pseudomonadota</taxon>
        <taxon>Betaproteobacteria</taxon>
        <taxon>Burkholderiales</taxon>
        <taxon>Comamonadaceae</taxon>
        <taxon>Hydrogenophaga</taxon>
    </lineage>
</organism>
<dbReference type="Gene3D" id="3.30.1540.10">
    <property type="entry name" value="formyl-coa transferase, domain 3"/>
    <property type="match status" value="1"/>
</dbReference>
<protein>
    <submittedName>
        <fullName evidence="3">CoA transferase</fullName>
    </submittedName>
</protein>
<dbReference type="SUPFAM" id="SSF89796">
    <property type="entry name" value="CoA-transferase family III (CaiB/BaiF)"/>
    <property type="match status" value="1"/>
</dbReference>
<feature type="compositionally biased region" description="Polar residues" evidence="2">
    <location>
        <begin position="1"/>
        <end position="14"/>
    </location>
</feature>
<dbReference type="InterPro" id="IPR003673">
    <property type="entry name" value="CoA-Trfase_fam_III"/>
</dbReference>
<dbReference type="EMBL" id="BSPB01000006">
    <property type="protein sequence ID" value="GLS13785.1"/>
    <property type="molecule type" value="Genomic_DNA"/>
</dbReference>
<dbReference type="Gene3D" id="3.40.50.10540">
    <property type="entry name" value="Crotonobetainyl-coa:carnitine coa-transferase, domain 1"/>
    <property type="match status" value="1"/>
</dbReference>